<gene>
    <name evidence="2" type="ORF">J0A68_02460</name>
</gene>
<protein>
    <submittedName>
        <fullName evidence="2">DUF2384 domain-containing protein</fullName>
    </submittedName>
</protein>
<reference evidence="2 3" key="1">
    <citation type="submission" date="2021-03" db="EMBL/GenBank/DDBJ databases">
        <title>novel species isolated from a fishpond in China.</title>
        <authorList>
            <person name="Lu H."/>
            <person name="Cai Z."/>
        </authorList>
    </citation>
    <scope>NUCLEOTIDE SEQUENCE [LARGE SCALE GENOMIC DNA]</scope>
    <source>
        <strain evidence="2 3">H41</strain>
    </source>
</reference>
<sequence length="166" mass="18980">MLTGDDKTMVVEEAMAEYIVGLPKYFVKDRMPRELSGRDFFSDKMLLVNVIRRGIPQALFMSLKDITPFSDQDWSDFLDISLKSLQRYKADTEHVFKTIHSEKIIELAEVTSVGMDVFDSKDQFATWLATPSHALGGMKPLELLRDSYGKEIVLSELHRIDQGVFV</sequence>
<organism evidence="2 3">
    <name type="scientific">Algoriphagus oliviformis</name>
    <dbReference type="NCBI Taxonomy" id="2811231"/>
    <lineage>
        <taxon>Bacteria</taxon>
        <taxon>Pseudomonadati</taxon>
        <taxon>Bacteroidota</taxon>
        <taxon>Cytophagia</taxon>
        <taxon>Cytophagales</taxon>
        <taxon>Cyclobacteriaceae</taxon>
        <taxon>Algoriphagus</taxon>
    </lineage>
</organism>
<evidence type="ECO:0000259" key="1">
    <source>
        <dbReference type="Pfam" id="PF09722"/>
    </source>
</evidence>
<dbReference type="InterPro" id="IPR011979">
    <property type="entry name" value="Antitox_Xre"/>
</dbReference>
<comment type="caution">
    <text evidence="2">The sequence shown here is derived from an EMBL/GenBank/DDBJ whole genome shotgun (WGS) entry which is preliminary data.</text>
</comment>
<proteinExistence type="predicted"/>
<dbReference type="NCBIfam" id="TIGR02293">
    <property type="entry name" value="TAS_TIGR02293"/>
    <property type="match status" value="1"/>
</dbReference>
<evidence type="ECO:0000313" key="2">
    <source>
        <dbReference type="EMBL" id="MBN7809801.1"/>
    </source>
</evidence>
<dbReference type="Proteomes" id="UP000664317">
    <property type="component" value="Unassembled WGS sequence"/>
</dbReference>
<evidence type="ECO:0000313" key="3">
    <source>
        <dbReference type="Proteomes" id="UP000664317"/>
    </source>
</evidence>
<name>A0ABS3BZG7_9BACT</name>
<feature type="domain" description="Antitoxin Xre/MbcA/ParS-like toxin-binding" evidence="1">
    <location>
        <begin position="115"/>
        <end position="163"/>
    </location>
</feature>
<dbReference type="EMBL" id="JAFKCT010000001">
    <property type="protein sequence ID" value="MBN7809801.1"/>
    <property type="molecule type" value="Genomic_DNA"/>
</dbReference>
<accession>A0ABS3BZG7</accession>
<dbReference type="InterPro" id="IPR024467">
    <property type="entry name" value="Xre/MbcA/ParS-like_toxin-bd"/>
</dbReference>
<dbReference type="RefSeq" id="WP_206576600.1">
    <property type="nucleotide sequence ID" value="NZ_JAFKCT010000001.1"/>
</dbReference>
<keyword evidence="3" id="KW-1185">Reference proteome</keyword>
<dbReference type="Pfam" id="PF09722">
    <property type="entry name" value="Xre_MbcA_ParS_C"/>
    <property type="match status" value="1"/>
</dbReference>